<dbReference type="EMBL" id="CAADFL010000029">
    <property type="protein sequence ID" value="VFK07002.1"/>
    <property type="molecule type" value="Genomic_DNA"/>
</dbReference>
<dbReference type="EMBL" id="CAADFA010000030">
    <property type="protein sequence ID" value="VFJ45777.1"/>
    <property type="molecule type" value="Genomic_DNA"/>
</dbReference>
<evidence type="ECO:0000313" key="4">
    <source>
        <dbReference type="EMBL" id="VFJ44826.1"/>
    </source>
</evidence>
<dbReference type="GO" id="GO:0008270">
    <property type="term" value="F:zinc ion binding"/>
    <property type="evidence" value="ECO:0007669"/>
    <property type="project" value="InterPro"/>
</dbReference>
<feature type="domain" description="HIRAN" evidence="3">
    <location>
        <begin position="127"/>
        <end position="227"/>
    </location>
</feature>
<dbReference type="Pfam" id="PF08797">
    <property type="entry name" value="HIRAN"/>
    <property type="match status" value="1"/>
</dbReference>
<protein>
    <recommendedName>
        <fullName evidence="3">HIRAN domain-containing protein</fullName>
    </recommendedName>
</protein>
<dbReference type="GO" id="GO:0003676">
    <property type="term" value="F:nucleic acid binding"/>
    <property type="evidence" value="ECO:0007669"/>
    <property type="project" value="InterPro"/>
</dbReference>
<evidence type="ECO:0000313" key="5">
    <source>
        <dbReference type="EMBL" id="VFJ45777.1"/>
    </source>
</evidence>
<accession>A0A450S285</accession>
<sequence length="254" mass="29281">MKTLYIAWQDPETRRWYTVGRLSRENGHYRFGYTRGAEMVSPHFGYLGRMEDLYRIYYSPELFPTFANRLLNTSRPEYPDYLTWMGMDSIVGEGDKMELLARSGGHRATDQFCIYPEVEPNEQGEMVLHFFSHGLRHLSPAGKVAIGRLKLNEPLQLTPEDDNPHDPHAHALVLETVESARVGYCPRYLNQGLRSIRQRAALDLTVERVNPDAPLQFRLLCKTVFKQPEGFEPYATQEHRPLVREGMAHKAMAA</sequence>
<evidence type="ECO:0000259" key="3">
    <source>
        <dbReference type="SMART" id="SM00910"/>
    </source>
</evidence>
<dbReference type="InterPro" id="IPR014905">
    <property type="entry name" value="HIRAN"/>
</dbReference>
<evidence type="ECO:0000256" key="2">
    <source>
        <dbReference type="ARBA" id="ARBA00022801"/>
    </source>
</evidence>
<proteinExistence type="predicted"/>
<evidence type="ECO:0000256" key="1">
    <source>
        <dbReference type="ARBA" id="ARBA00022723"/>
    </source>
</evidence>
<dbReference type="AlphaFoldDB" id="A0A450S285"/>
<dbReference type="GO" id="GO:0016818">
    <property type="term" value="F:hydrolase activity, acting on acid anhydrides, in phosphorus-containing anhydrides"/>
    <property type="evidence" value="ECO:0007669"/>
    <property type="project" value="InterPro"/>
</dbReference>
<reference evidence="5" key="1">
    <citation type="submission" date="2019-02" db="EMBL/GenBank/DDBJ databases">
        <authorList>
            <person name="Gruber-Vodicka R. H."/>
            <person name="Seah K. B. B."/>
        </authorList>
    </citation>
    <scope>NUCLEOTIDE SEQUENCE</scope>
    <source>
        <strain evidence="4">BECK_BZ163</strain>
        <strain evidence="6">BECK_BZ164</strain>
        <strain evidence="5">BECK_BZ165</strain>
    </source>
</reference>
<evidence type="ECO:0000313" key="6">
    <source>
        <dbReference type="EMBL" id="VFK07002.1"/>
    </source>
</evidence>
<dbReference type="SMART" id="SM00910">
    <property type="entry name" value="HIRAN"/>
    <property type="match status" value="1"/>
</dbReference>
<keyword evidence="1" id="KW-0479">Metal-binding</keyword>
<organism evidence="5">
    <name type="scientific">Candidatus Kentrum sp. FM</name>
    <dbReference type="NCBI Taxonomy" id="2126340"/>
    <lineage>
        <taxon>Bacteria</taxon>
        <taxon>Pseudomonadati</taxon>
        <taxon>Pseudomonadota</taxon>
        <taxon>Gammaproteobacteria</taxon>
        <taxon>Candidatus Kentrum</taxon>
    </lineage>
</organism>
<dbReference type="Gene3D" id="3.30.70.2330">
    <property type="match status" value="1"/>
</dbReference>
<dbReference type="EMBL" id="CAADEZ010000021">
    <property type="protein sequence ID" value="VFJ44826.1"/>
    <property type="molecule type" value="Genomic_DNA"/>
</dbReference>
<keyword evidence="2" id="KW-0378">Hydrolase</keyword>
<gene>
    <name evidence="4" type="ORF">BECKFM1743A_GA0114220_100216</name>
    <name evidence="6" type="ORF">BECKFM1743B_GA0114221_100298</name>
    <name evidence="5" type="ORF">BECKFM1743C_GA0114222_100306</name>
</gene>
<name>A0A450S285_9GAMM</name>